<feature type="domain" description="DUF4097" evidence="1">
    <location>
        <begin position="20"/>
        <end position="212"/>
    </location>
</feature>
<evidence type="ECO:0000313" key="3">
    <source>
        <dbReference type="Proteomes" id="UP000308760"/>
    </source>
</evidence>
<dbReference type="OrthoDB" id="3252095at2"/>
<dbReference type="Pfam" id="PF13349">
    <property type="entry name" value="DUF4097"/>
    <property type="match status" value="1"/>
</dbReference>
<dbReference type="RefSeq" id="WP_136535660.1">
    <property type="nucleotide sequence ID" value="NZ_STGY01000061.1"/>
</dbReference>
<gene>
    <name evidence="2" type="ORF">FAB82_16615</name>
</gene>
<organism evidence="2 3">
    <name type="scientific">Glycomyces buryatensis</name>
    <dbReference type="NCBI Taxonomy" id="2570927"/>
    <lineage>
        <taxon>Bacteria</taxon>
        <taxon>Bacillati</taxon>
        <taxon>Actinomycetota</taxon>
        <taxon>Actinomycetes</taxon>
        <taxon>Glycomycetales</taxon>
        <taxon>Glycomycetaceae</taxon>
        <taxon>Glycomyces</taxon>
    </lineage>
</organism>
<dbReference type="Proteomes" id="UP000308760">
    <property type="component" value="Unassembled WGS sequence"/>
</dbReference>
<sequence length="260" mass="27419">MATFNTPGPISATVDIILGDIRFNASDRADTVVEVHPIDPSRQLDVEAAADVVVEFADGRLRVSHPRLRTLFTKKYGSVRVLVALPTGSEVQGDTAQGEYLVQGAVGTCRLKTAIGDIRVAQAVDVRLRTTGGKVIVDHVSGEADVKGNGDIRIRRIDGTAQVRNIGGDIRIAQFGGDTVDLNSATGGLSIGIAAGGAVELDARATVGDVRDYLAAAGAPERSDRIVKVRARCHAGDIVVHRAGAGHDAPQRSSRFQGWR</sequence>
<evidence type="ECO:0000313" key="2">
    <source>
        <dbReference type="EMBL" id="THV39831.1"/>
    </source>
</evidence>
<comment type="caution">
    <text evidence="2">The sequence shown here is derived from an EMBL/GenBank/DDBJ whole genome shotgun (WGS) entry which is preliminary data.</text>
</comment>
<reference evidence="2 3" key="2">
    <citation type="submission" date="2019-05" db="EMBL/GenBank/DDBJ databases">
        <title>Glycomyces buryatensis sp. nov.</title>
        <authorList>
            <person name="Nikitina E."/>
        </authorList>
    </citation>
    <scope>NUCLEOTIDE SEQUENCE [LARGE SCALE GENOMIC DNA]</scope>
    <source>
        <strain evidence="2 3">18</strain>
    </source>
</reference>
<dbReference type="InterPro" id="IPR025164">
    <property type="entry name" value="Toastrack_DUF4097"/>
</dbReference>
<protein>
    <submittedName>
        <fullName evidence="2">DUF4097 domain-containing protein</fullName>
    </submittedName>
</protein>
<name>A0A4S8Q8U9_9ACTN</name>
<evidence type="ECO:0000259" key="1">
    <source>
        <dbReference type="Pfam" id="PF13349"/>
    </source>
</evidence>
<reference evidence="3" key="1">
    <citation type="submission" date="2019-04" db="EMBL/GenBank/DDBJ databases">
        <title>Nocardioides xinjiangensis sp. nov.</title>
        <authorList>
            <person name="Liu S."/>
        </authorList>
    </citation>
    <scope>NUCLEOTIDE SEQUENCE [LARGE SCALE GENOMIC DNA]</scope>
    <source>
        <strain evidence="3">18</strain>
    </source>
</reference>
<proteinExistence type="predicted"/>
<keyword evidence="3" id="KW-1185">Reference proteome</keyword>
<dbReference type="EMBL" id="STGY01000061">
    <property type="protein sequence ID" value="THV39831.1"/>
    <property type="molecule type" value="Genomic_DNA"/>
</dbReference>
<dbReference type="AlphaFoldDB" id="A0A4S8Q8U9"/>
<accession>A0A4S8Q8U9</accession>